<feature type="domain" description="Methyltransferase small" evidence="3">
    <location>
        <begin position="65"/>
        <end position="147"/>
    </location>
</feature>
<evidence type="ECO:0000259" key="3">
    <source>
        <dbReference type="Pfam" id="PF05175"/>
    </source>
</evidence>
<dbReference type="Pfam" id="PF05175">
    <property type="entry name" value="MTS"/>
    <property type="match status" value="1"/>
</dbReference>
<accession>A0ABU0LQG4</accession>
<gene>
    <name evidence="4" type="ORF">QOZ99_001791</name>
</gene>
<comment type="caution">
    <text evidence="4">The sequence shown here is derived from an EMBL/GenBank/DDBJ whole genome shotgun (WGS) entry which is preliminary data.</text>
</comment>
<dbReference type="RefSeq" id="WP_306889619.1">
    <property type="nucleotide sequence ID" value="NZ_JAUSVR010000004.1"/>
</dbReference>
<keyword evidence="1" id="KW-0489">Methyltransferase</keyword>
<dbReference type="Gene3D" id="3.40.50.150">
    <property type="entry name" value="Vaccinia Virus protein VP39"/>
    <property type="match status" value="1"/>
</dbReference>
<keyword evidence="1" id="KW-0808">Transferase</keyword>
<dbReference type="EMBL" id="JAUSVR010000004">
    <property type="protein sequence ID" value="MDQ0510903.1"/>
    <property type="molecule type" value="Genomic_DNA"/>
</dbReference>
<organism evidence="4 5">
    <name type="scientific">Ancylobacter amanitiformis</name>
    <dbReference type="NCBI Taxonomy" id="217069"/>
    <lineage>
        <taxon>Bacteria</taxon>
        <taxon>Pseudomonadati</taxon>
        <taxon>Pseudomonadota</taxon>
        <taxon>Alphaproteobacteria</taxon>
        <taxon>Hyphomicrobiales</taxon>
        <taxon>Xanthobacteraceae</taxon>
        <taxon>Ancylobacter</taxon>
    </lineage>
</organism>
<evidence type="ECO:0000256" key="2">
    <source>
        <dbReference type="ARBA" id="ARBA00022691"/>
    </source>
</evidence>
<protein>
    <recommendedName>
        <fullName evidence="3">Methyltransferase small domain-containing protein</fullName>
    </recommendedName>
</protein>
<dbReference type="Proteomes" id="UP001235094">
    <property type="component" value="Unassembled WGS sequence"/>
</dbReference>
<dbReference type="CDD" id="cd02440">
    <property type="entry name" value="AdoMet_MTases"/>
    <property type="match status" value="1"/>
</dbReference>
<keyword evidence="2" id="KW-0949">S-adenosyl-L-methionine</keyword>
<evidence type="ECO:0000313" key="4">
    <source>
        <dbReference type="EMBL" id="MDQ0510903.1"/>
    </source>
</evidence>
<proteinExistence type="predicted"/>
<dbReference type="InterPro" id="IPR029063">
    <property type="entry name" value="SAM-dependent_MTases_sf"/>
</dbReference>
<dbReference type="InterPro" id="IPR007848">
    <property type="entry name" value="Small_mtfrase_dom"/>
</dbReference>
<dbReference type="SUPFAM" id="SSF53335">
    <property type="entry name" value="S-adenosyl-L-methionine-dependent methyltransferases"/>
    <property type="match status" value="1"/>
</dbReference>
<name>A0ABU0LQG4_9HYPH</name>
<sequence length="251" mass="28068">MAKLTKSQAKHHAAAVDLLRKDRLTDDQREFVLRNWREDANHVNGTAGAFFTPLDLALDFTIEVNGRRIIDLCAGIGCLALACHWRNGWNEPPREIVCIEKNPDYVAVGRKLLPEAQWICADIFELPFLAADLGRFDIAISNPPFGAVRRAGRNGPRYRGNAFEYHVIDLAADVADAGTFIIPQSSAPFRYSGRPCFERREEPGYLDFKKATGITLQHNCGMDCNVHKDGWRGVSPTVEIVLADFTNGRKD</sequence>
<evidence type="ECO:0000313" key="5">
    <source>
        <dbReference type="Proteomes" id="UP001235094"/>
    </source>
</evidence>
<dbReference type="PROSITE" id="PS00092">
    <property type="entry name" value="N6_MTASE"/>
    <property type="match status" value="1"/>
</dbReference>
<reference evidence="4 5" key="1">
    <citation type="submission" date="2023-07" db="EMBL/GenBank/DDBJ databases">
        <title>Genomic Encyclopedia of Type Strains, Phase IV (KMG-IV): sequencing the most valuable type-strain genomes for metagenomic binning, comparative biology and taxonomic classification.</title>
        <authorList>
            <person name="Goeker M."/>
        </authorList>
    </citation>
    <scope>NUCLEOTIDE SEQUENCE [LARGE SCALE GENOMIC DNA]</scope>
    <source>
        <strain evidence="4 5">DSM 15561</strain>
    </source>
</reference>
<keyword evidence="5" id="KW-1185">Reference proteome</keyword>
<evidence type="ECO:0000256" key="1">
    <source>
        <dbReference type="ARBA" id="ARBA00022603"/>
    </source>
</evidence>
<dbReference type="InterPro" id="IPR002052">
    <property type="entry name" value="DNA_methylase_N6_adenine_CS"/>
</dbReference>